<dbReference type="InterPro" id="IPR011057">
    <property type="entry name" value="Mss4-like_sf"/>
</dbReference>
<dbReference type="GO" id="GO:0046872">
    <property type="term" value="F:metal ion binding"/>
    <property type="evidence" value="ECO:0007669"/>
    <property type="project" value="UniProtKB-KW"/>
</dbReference>
<dbReference type="InterPro" id="IPR052355">
    <property type="entry name" value="CENP-V-like"/>
</dbReference>
<evidence type="ECO:0000313" key="6">
    <source>
        <dbReference type="Proteomes" id="UP001161017"/>
    </source>
</evidence>
<dbReference type="EMBL" id="JAPUFD010000001">
    <property type="protein sequence ID" value="MDI1485398.1"/>
    <property type="molecule type" value="Genomic_DNA"/>
</dbReference>
<evidence type="ECO:0000259" key="4">
    <source>
        <dbReference type="PROSITE" id="PS51891"/>
    </source>
</evidence>
<dbReference type="AlphaFoldDB" id="A0AA43QF30"/>
<evidence type="ECO:0000313" key="5">
    <source>
        <dbReference type="EMBL" id="MDI1485398.1"/>
    </source>
</evidence>
<dbReference type="InterPro" id="IPR006913">
    <property type="entry name" value="CENP-V/GFA"/>
</dbReference>
<name>A0AA43QF30_9LECA</name>
<keyword evidence="2" id="KW-0479">Metal-binding</keyword>
<reference evidence="5" key="1">
    <citation type="journal article" date="2023" name="Genome Biol. Evol.">
        <title>First Whole Genome Sequence and Flow Cytometry Genome Size Data for the Lichen-Forming Fungus Ramalina farinacea (Ascomycota).</title>
        <authorList>
            <person name="Llewellyn T."/>
            <person name="Mian S."/>
            <person name="Hill R."/>
            <person name="Leitch I.J."/>
            <person name="Gaya E."/>
        </authorList>
    </citation>
    <scope>NUCLEOTIDE SEQUENCE</scope>
    <source>
        <strain evidence="5">LIQ254RAFAR</strain>
    </source>
</reference>
<gene>
    <name evidence="5" type="ORF">OHK93_000535</name>
</gene>
<dbReference type="SUPFAM" id="SSF51316">
    <property type="entry name" value="Mss4-like"/>
    <property type="match status" value="1"/>
</dbReference>
<dbReference type="Proteomes" id="UP001161017">
    <property type="component" value="Unassembled WGS sequence"/>
</dbReference>
<keyword evidence="6" id="KW-1185">Reference proteome</keyword>
<accession>A0AA43QF30</accession>
<dbReference type="PANTHER" id="PTHR28620:SF1">
    <property type="entry name" value="CENP-V_GFA DOMAIN-CONTAINING PROTEIN"/>
    <property type="match status" value="1"/>
</dbReference>
<evidence type="ECO:0000256" key="1">
    <source>
        <dbReference type="ARBA" id="ARBA00005495"/>
    </source>
</evidence>
<protein>
    <recommendedName>
        <fullName evidence="4">CENP-V/GFA domain-containing protein</fullName>
    </recommendedName>
</protein>
<dbReference type="PANTHER" id="PTHR28620">
    <property type="entry name" value="CENTROMERE PROTEIN V"/>
    <property type="match status" value="1"/>
</dbReference>
<comment type="caution">
    <text evidence="5">The sequence shown here is derived from an EMBL/GenBank/DDBJ whole genome shotgun (WGS) entry which is preliminary data.</text>
</comment>
<dbReference type="GO" id="GO:0016846">
    <property type="term" value="F:carbon-sulfur lyase activity"/>
    <property type="evidence" value="ECO:0007669"/>
    <property type="project" value="InterPro"/>
</dbReference>
<dbReference type="Gene3D" id="2.170.150.70">
    <property type="match status" value="1"/>
</dbReference>
<organism evidence="5 6">
    <name type="scientific">Ramalina farinacea</name>
    <dbReference type="NCBI Taxonomy" id="258253"/>
    <lineage>
        <taxon>Eukaryota</taxon>
        <taxon>Fungi</taxon>
        <taxon>Dikarya</taxon>
        <taxon>Ascomycota</taxon>
        <taxon>Pezizomycotina</taxon>
        <taxon>Lecanoromycetes</taxon>
        <taxon>OSLEUM clade</taxon>
        <taxon>Lecanoromycetidae</taxon>
        <taxon>Lecanorales</taxon>
        <taxon>Lecanorineae</taxon>
        <taxon>Ramalinaceae</taxon>
        <taxon>Ramalina</taxon>
    </lineage>
</organism>
<keyword evidence="3" id="KW-0862">Zinc</keyword>
<sequence>MTDPTTTPAQPKTWYPVSCHCRRTAFKILIPPLDSQQIYSCNCSICAKNGYLNVFPSEIEWPQGNDDDSGSGGSGGKENLKSYAFGSKKYAHKFCGECGSSVMIEEIGKEGGKGFVAVNARMIKGVDLDKLDLVKFDGWNKLQPPYEG</sequence>
<dbReference type="PROSITE" id="PS51891">
    <property type="entry name" value="CENP_V_GFA"/>
    <property type="match status" value="1"/>
</dbReference>
<evidence type="ECO:0000256" key="3">
    <source>
        <dbReference type="ARBA" id="ARBA00022833"/>
    </source>
</evidence>
<proteinExistence type="inferred from homology"/>
<evidence type="ECO:0000256" key="2">
    <source>
        <dbReference type="ARBA" id="ARBA00022723"/>
    </source>
</evidence>
<feature type="domain" description="CENP-V/GFA" evidence="4">
    <location>
        <begin position="15"/>
        <end position="140"/>
    </location>
</feature>
<comment type="similarity">
    <text evidence="1">Belongs to the Gfa family.</text>
</comment>